<name>A0A4Q2D605_9AGAR</name>
<dbReference type="Gene3D" id="2.40.70.10">
    <property type="entry name" value="Acid Proteases"/>
    <property type="match status" value="1"/>
</dbReference>
<protein>
    <submittedName>
        <fullName evidence="2">Uncharacterized protein</fullName>
    </submittedName>
</protein>
<dbReference type="EMBL" id="SDEE01000633">
    <property type="protein sequence ID" value="RXW14863.1"/>
    <property type="molecule type" value="Genomic_DNA"/>
</dbReference>
<dbReference type="STRING" id="2316362.A0A4Q2D605"/>
<proteinExistence type="predicted"/>
<dbReference type="OrthoDB" id="3048530at2759"/>
<organism evidence="2 3">
    <name type="scientific">Candolleomyces aberdarensis</name>
    <dbReference type="NCBI Taxonomy" id="2316362"/>
    <lineage>
        <taxon>Eukaryota</taxon>
        <taxon>Fungi</taxon>
        <taxon>Dikarya</taxon>
        <taxon>Basidiomycota</taxon>
        <taxon>Agaricomycotina</taxon>
        <taxon>Agaricomycetes</taxon>
        <taxon>Agaricomycetidae</taxon>
        <taxon>Agaricales</taxon>
        <taxon>Agaricineae</taxon>
        <taxon>Psathyrellaceae</taxon>
        <taxon>Candolleomyces</taxon>
    </lineage>
</organism>
<evidence type="ECO:0000313" key="2">
    <source>
        <dbReference type="EMBL" id="RXW14863.1"/>
    </source>
</evidence>
<keyword evidence="3" id="KW-1185">Reference proteome</keyword>
<comment type="caution">
    <text evidence="2">The sequence shown here is derived from an EMBL/GenBank/DDBJ whole genome shotgun (WGS) entry which is preliminary data.</text>
</comment>
<dbReference type="CDD" id="cd00303">
    <property type="entry name" value="retropepsin_like"/>
    <property type="match status" value="1"/>
</dbReference>
<dbReference type="InterPro" id="IPR021109">
    <property type="entry name" value="Peptidase_aspartic_dom_sf"/>
</dbReference>
<reference evidence="2 3" key="1">
    <citation type="submission" date="2019-01" db="EMBL/GenBank/DDBJ databases">
        <title>Draft genome sequence of Psathyrella aberdarensis IHI B618.</title>
        <authorList>
            <person name="Buettner E."/>
            <person name="Kellner H."/>
        </authorList>
    </citation>
    <scope>NUCLEOTIDE SEQUENCE [LARGE SCALE GENOMIC DNA]</scope>
    <source>
        <strain evidence="2 3">IHI B618</strain>
    </source>
</reference>
<feature type="compositionally biased region" description="Low complexity" evidence="1">
    <location>
        <begin position="63"/>
        <end position="78"/>
    </location>
</feature>
<sequence length="300" mass="32718">MLPIAKQAASEMLRRNRITLTKEGLVTNVQEACYEDLMEVNSQLGLGPGALLDDIQCIYSQTAETSSSSVTSSPSRAASVEEVPEETARVEQEIVEVLLQDLPMPEFYSSDGTGEVPQGGIVIPDPVEAFLQENGGTRVKGTVTASESEKIRVFYPIVNNARREECIFDEGSQVCSASEAAAQALGIAWDPDLTIGLQSSNRTTARTLGLARNVPINCGNEVVAYVQLHVVRDAAYKLLLGRPFLSVMSAQSNNHPDGKHTITLTDPNNLNRIVVPSFPRGEIPEQYREELRTSFQALRI</sequence>
<evidence type="ECO:0000313" key="3">
    <source>
        <dbReference type="Proteomes" id="UP000290288"/>
    </source>
</evidence>
<dbReference type="Proteomes" id="UP000290288">
    <property type="component" value="Unassembled WGS sequence"/>
</dbReference>
<feature type="region of interest" description="Disordered" evidence="1">
    <location>
        <begin position="63"/>
        <end position="85"/>
    </location>
</feature>
<accession>A0A4Q2D605</accession>
<evidence type="ECO:0000256" key="1">
    <source>
        <dbReference type="SAM" id="MobiDB-lite"/>
    </source>
</evidence>
<dbReference type="AlphaFoldDB" id="A0A4Q2D605"/>
<gene>
    <name evidence="2" type="ORF">EST38_g10988</name>
</gene>